<evidence type="ECO:0000313" key="1">
    <source>
        <dbReference type="EMBL" id="VAX24205.1"/>
    </source>
</evidence>
<accession>A0A3B1CY46</accession>
<gene>
    <name evidence="1" type="ORF">MNBD_NITROSPINAE03-758</name>
</gene>
<organism evidence="1">
    <name type="scientific">hydrothermal vent metagenome</name>
    <dbReference type="NCBI Taxonomy" id="652676"/>
    <lineage>
        <taxon>unclassified sequences</taxon>
        <taxon>metagenomes</taxon>
        <taxon>ecological metagenomes</taxon>
    </lineage>
</organism>
<reference evidence="1" key="1">
    <citation type="submission" date="2018-06" db="EMBL/GenBank/DDBJ databases">
        <authorList>
            <person name="Zhirakovskaya E."/>
        </authorList>
    </citation>
    <scope>NUCLEOTIDE SEQUENCE</scope>
</reference>
<name>A0A3B1CY46_9ZZZZ</name>
<dbReference type="AlphaFoldDB" id="A0A3B1CY46"/>
<protein>
    <submittedName>
        <fullName evidence="1">Uncharacterized protein</fullName>
    </submittedName>
</protein>
<dbReference type="EMBL" id="UOGB01000289">
    <property type="protein sequence ID" value="VAX24205.1"/>
    <property type="molecule type" value="Genomic_DNA"/>
</dbReference>
<sequence length="57" mass="6514">MSPKSLAYKLGLNNPDLVGIFYDEAKRIALDEKEALSLTRDAVRDFLHHSVKDRIDQ</sequence>
<proteinExistence type="predicted"/>